<protein>
    <submittedName>
        <fullName evidence="2">Uncharacterized protein</fullName>
    </submittedName>
</protein>
<accession>W6XYH9</accession>
<dbReference type="Proteomes" id="UP000053841">
    <property type="component" value="Unassembled WGS sequence"/>
</dbReference>
<feature type="region of interest" description="Disordered" evidence="1">
    <location>
        <begin position="261"/>
        <end position="294"/>
    </location>
</feature>
<feature type="compositionally biased region" description="Low complexity" evidence="1">
    <location>
        <begin position="276"/>
        <end position="294"/>
    </location>
</feature>
<dbReference type="KEGG" id="bze:COCCADRAFT_28738"/>
<gene>
    <name evidence="2" type="ORF">COCCADRAFT_28738</name>
</gene>
<dbReference type="EMBL" id="KI964704">
    <property type="protein sequence ID" value="EUC30350.1"/>
    <property type="molecule type" value="Genomic_DNA"/>
</dbReference>
<dbReference type="HOGENOM" id="CLU_821331_0_0_1"/>
<evidence type="ECO:0000313" key="2">
    <source>
        <dbReference type="EMBL" id="EUC30350.1"/>
    </source>
</evidence>
<keyword evidence="3" id="KW-1185">Reference proteome</keyword>
<dbReference type="RefSeq" id="XP_007715335.1">
    <property type="nucleotide sequence ID" value="XM_007717145.1"/>
</dbReference>
<name>W6XYH9_COCC2</name>
<dbReference type="OrthoDB" id="3690267at2759"/>
<evidence type="ECO:0000256" key="1">
    <source>
        <dbReference type="SAM" id="MobiDB-lite"/>
    </source>
</evidence>
<dbReference type="GeneID" id="19146462"/>
<reference evidence="2 3" key="1">
    <citation type="journal article" date="2013" name="PLoS Genet.">
        <title>Comparative genome structure, secondary metabolite, and effector coding capacity across Cochliobolus pathogens.</title>
        <authorList>
            <person name="Condon B.J."/>
            <person name="Leng Y."/>
            <person name="Wu D."/>
            <person name="Bushley K.E."/>
            <person name="Ohm R.A."/>
            <person name="Otillar R."/>
            <person name="Martin J."/>
            <person name="Schackwitz W."/>
            <person name="Grimwood J."/>
            <person name="MohdZainudin N."/>
            <person name="Xue C."/>
            <person name="Wang R."/>
            <person name="Manning V.A."/>
            <person name="Dhillon B."/>
            <person name="Tu Z.J."/>
            <person name="Steffenson B.J."/>
            <person name="Salamov A."/>
            <person name="Sun H."/>
            <person name="Lowry S."/>
            <person name="LaButti K."/>
            <person name="Han J."/>
            <person name="Copeland A."/>
            <person name="Lindquist E."/>
            <person name="Barry K."/>
            <person name="Schmutz J."/>
            <person name="Baker S.E."/>
            <person name="Ciuffetti L.M."/>
            <person name="Grigoriev I.V."/>
            <person name="Zhong S."/>
            <person name="Turgeon B.G."/>
        </authorList>
    </citation>
    <scope>NUCLEOTIDE SEQUENCE [LARGE SCALE GENOMIC DNA]</scope>
    <source>
        <strain evidence="2 3">26-R-13</strain>
    </source>
</reference>
<evidence type="ECO:0000313" key="3">
    <source>
        <dbReference type="Proteomes" id="UP000053841"/>
    </source>
</evidence>
<proteinExistence type="predicted"/>
<organism evidence="2 3">
    <name type="scientific">Cochliobolus carbonum (strain 26-R-13)</name>
    <name type="common">Maize leaf spot fungus</name>
    <name type="synonym">Bipolaris zeicola</name>
    <dbReference type="NCBI Taxonomy" id="930089"/>
    <lineage>
        <taxon>Eukaryota</taxon>
        <taxon>Fungi</taxon>
        <taxon>Dikarya</taxon>
        <taxon>Ascomycota</taxon>
        <taxon>Pezizomycotina</taxon>
        <taxon>Dothideomycetes</taxon>
        <taxon>Pleosporomycetidae</taxon>
        <taxon>Pleosporales</taxon>
        <taxon>Pleosporineae</taxon>
        <taxon>Pleosporaceae</taxon>
        <taxon>Bipolaris</taxon>
    </lineage>
</organism>
<dbReference type="AlphaFoldDB" id="W6XYH9"/>
<sequence>MTAFKSTGSEVVNKKMNGLKEYKRAQKEKKLVQRATAAAEQIKATKLSFTSVKVVRLGDAEPNKAASSKAALTPKDTLNTIALRKALELALYEDMETPRQMLIRCDFKAYMDTEFHDKDAEFDYLAPHTMYLDDNEFETTIRTSGLNTQDGLFAHKEELSPLEQVETEKNVALLHPAPQARRFDSRFFEHLLSAASAREEVVTAKVQDATKFSTRSQPPESISTQVPHVMDSAIISHKIKQQTPVKLGKVVTKNIQMASKRAKGTDLNDSLSSQASTLVSTPDSSPTSTHRSSISSSVGFNACVYTPPTPQLTSATSGSWGHCSYPKPGDIADWSLLGLSSRM</sequence>